<dbReference type="AlphaFoldDB" id="A0A1Y0IEI1"/>
<evidence type="ECO:0000256" key="2">
    <source>
        <dbReference type="ARBA" id="ARBA00010157"/>
    </source>
</evidence>
<feature type="domain" description="SSD" evidence="8">
    <location>
        <begin position="249"/>
        <end position="378"/>
    </location>
</feature>
<feature type="transmembrane region" description="Helical" evidence="7">
    <location>
        <begin position="790"/>
        <end position="809"/>
    </location>
</feature>
<organism evidence="9 10">
    <name type="scientific">Oleiphilus messinensis</name>
    <dbReference type="NCBI Taxonomy" id="141451"/>
    <lineage>
        <taxon>Bacteria</taxon>
        <taxon>Pseudomonadati</taxon>
        <taxon>Pseudomonadota</taxon>
        <taxon>Gammaproteobacteria</taxon>
        <taxon>Oceanospirillales</taxon>
        <taxon>Oleiphilaceae</taxon>
        <taxon>Oleiphilus</taxon>
    </lineage>
</organism>
<dbReference type="KEGG" id="ome:OLMES_4934"/>
<dbReference type="Pfam" id="PF17131">
    <property type="entry name" value="LolA_like"/>
    <property type="match status" value="1"/>
</dbReference>
<feature type="transmembrane region" description="Helical" evidence="7">
    <location>
        <begin position="616"/>
        <end position="638"/>
    </location>
</feature>
<dbReference type="InterPro" id="IPR004869">
    <property type="entry name" value="MMPL_dom"/>
</dbReference>
<comment type="similarity">
    <text evidence="2">Belongs to the resistance-nodulation-cell division (RND) (TC 2.A.6) family. MmpL subfamily.</text>
</comment>
<reference evidence="9 10" key="1">
    <citation type="submission" date="2017-05" db="EMBL/GenBank/DDBJ databases">
        <title>Genomic insights into alkan degradation activity of Oleiphilus messinensis.</title>
        <authorList>
            <person name="Kozyavkin S.A."/>
            <person name="Slesarev A.I."/>
            <person name="Golyshin P.N."/>
            <person name="Korzhenkov A."/>
            <person name="Golyshina O.N."/>
            <person name="Toshchakov S.V."/>
        </authorList>
    </citation>
    <scope>NUCLEOTIDE SEQUENCE [LARGE SCALE GENOMIC DNA]</scope>
    <source>
        <strain evidence="9 10">ME102</strain>
    </source>
</reference>
<name>A0A1Y0IEI1_9GAMM</name>
<dbReference type="InterPro" id="IPR050545">
    <property type="entry name" value="Mycobact_MmpL"/>
</dbReference>
<feature type="transmembrane region" description="Helical" evidence="7">
    <location>
        <begin position="23"/>
        <end position="42"/>
    </location>
</feature>
<feature type="transmembrane region" description="Helical" evidence="7">
    <location>
        <begin position="274"/>
        <end position="297"/>
    </location>
</feature>
<feature type="transmembrane region" description="Helical" evidence="7">
    <location>
        <begin position="350"/>
        <end position="379"/>
    </location>
</feature>
<keyword evidence="6 7" id="KW-0472">Membrane</keyword>
<dbReference type="GO" id="GO:0022857">
    <property type="term" value="F:transmembrane transporter activity"/>
    <property type="evidence" value="ECO:0007669"/>
    <property type="project" value="InterPro"/>
</dbReference>
<dbReference type="OrthoDB" id="9803781at2"/>
<evidence type="ECO:0000259" key="8">
    <source>
        <dbReference type="PROSITE" id="PS50156"/>
    </source>
</evidence>
<feature type="transmembrane region" description="Helical" evidence="7">
    <location>
        <begin position="323"/>
        <end position="344"/>
    </location>
</feature>
<dbReference type="RefSeq" id="WP_087463648.1">
    <property type="nucleotide sequence ID" value="NZ_CP021425.1"/>
</dbReference>
<dbReference type="GO" id="GO:0005886">
    <property type="term" value="C:plasma membrane"/>
    <property type="evidence" value="ECO:0007669"/>
    <property type="project" value="UniProtKB-SubCell"/>
</dbReference>
<evidence type="ECO:0000256" key="6">
    <source>
        <dbReference type="ARBA" id="ARBA00023136"/>
    </source>
</evidence>
<proteinExistence type="inferred from homology"/>
<feature type="transmembrane region" description="Helical" evidence="7">
    <location>
        <begin position="227"/>
        <end position="243"/>
    </location>
</feature>
<dbReference type="CDD" id="cd16329">
    <property type="entry name" value="LolA_like"/>
    <property type="match status" value="1"/>
</dbReference>
<evidence type="ECO:0000256" key="1">
    <source>
        <dbReference type="ARBA" id="ARBA00004651"/>
    </source>
</evidence>
<dbReference type="Gene3D" id="1.20.1640.10">
    <property type="entry name" value="Multidrug efflux transporter AcrB transmembrane domain"/>
    <property type="match status" value="2"/>
</dbReference>
<dbReference type="EMBL" id="CP021425">
    <property type="protein sequence ID" value="ARU58922.1"/>
    <property type="molecule type" value="Genomic_DNA"/>
</dbReference>
<dbReference type="InterPro" id="IPR000731">
    <property type="entry name" value="SSD"/>
</dbReference>
<dbReference type="PRINTS" id="PR00702">
    <property type="entry name" value="ACRIFLAVINRP"/>
</dbReference>
<evidence type="ECO:0000256" key="3">
    <source>
        <dbReference type="ARBA" id="ARBA00022475"/>
    </source>
</evidence>
<dbReference type="Pfam" id="PF03176">
    <property type="entry name" value="MMPL"/>
    <property type="match status" value="2"/>
</dbReference>
<dbReference type="Gene3D" id="2.50.20.10">
    <property type="entry name" value="Lipoprotein localisation LolA/LolB/LppX"/>
    <property type="match status" value="1"/>
</dbReference>
<keyword evidence="3" id="KW-1003">Cell membrane</keyword>
<feature type="transmembrane region" description="Helical" evidence="7">
    <location>
        <begin position="721"/>
        <end position="740"/>
    </location>
</feature>
<gene>
    <name evidence="9" type="ORF">OLMES_4934</name>
</gene>
<dbReference type="Proteomes" id="UP000196027">
    <property type="component" value="Chromosome"/>
</dbReference>
<evidence type="ECO:0000256" key="4">
    <source>
        <dbReference type="ARBA" id="ARBA00022692"/>
    </source>
</evidence>
<dbReference type="PANTHER" id="PTHR33406">
    <property type="entry name" value="MEMBRANE PROTEIN MJ1562-RELATED"/>
    <property type="match status" value="1"/>
</dbReference>
<dbReference type="PANTHER" id="PTHR33406:SF6">
    <property type="entry name" value="MEMBRANE PROTEIN YDGH-RELATED"/>
    <property type="match status" value="1"/>
</dbReference>
<feature type="transmembrane region" description="Helical" evidence="7">
    <location>
        <begin position="746"/>
        <end position="769"/>
    </location>
</feature>
<keyword evidence="10" id="KW-1185">Reference proteome</keyword>
<evidence type="ECO:0000256" key="5">
    <source>
        <dbReference type="ARBA" id="ARBA00022989"/>
    </source>
</evidence>
<comment type="subcellular location">
    <subcellularLocation>
        <location evidence="1">Cell membrane</location>
        <topology evidence="1">Multi-pass membrane protein</topology>
    </subcellularLocation>
</comment>
<dbReference type="SUPFAM" id="SSF82866">
    <property type="entry name" value="Multidrug efflux transporter AcrB transmembrane domain"/>
    <property type="match status" value="2"/>
</dbReference>
<keyword evidence="4 7" id="KW-0812">Transmembrane</keyword>
<evidence type="ECO:0000256" key="7">
    <source>
        <dbReference type="SAM" id="Phobius"/>
    </source>
</evidence>
<dbReference type="PROSITE" id="PS50156">
    <property type="entry name" value="SSD"/>
    <property type="match status" value="1"/>
</dbReference>
<dbReference type="InterPro" id="IPR033399">
    <property type="entry name" value="TP_0789-like"/>
</dbReference>
<feature type="transmembrane region" description="Helical" evidence="7">
    <location>
        <begin position="645"/>
        <end position="665"/>
    </location>
</feature>
<feature type="transmembrane region" description="Helical" evidence="7">
    <location>
        <begin position="413"/>
        <end position="432"/>
    </location>
</feature>
<evidence type="ECO:0000313" key="10">
    <source>
        <dbReference type="Proteomes" id="UP000196027"/>
    </source>
</evidence>
<feature type="transmembrane region" description="Helical" evidence="7">
    <location>
        <begin position="250"/>
        <end position="268"/>
    </location>
</feature>
<sequence>MPDSETVLPEQIFRFIVRYAKTLIVMSLLLFVGAVSFLPGLVKDTRSDAFLAADNPALVYRDKVKALFGLSDPMVVAVVTEDPQGIYNAETLSLVSWLTEKISALPNVDADRVVSLATESNIVGTEEGMEVNPFLDPIPSTPEQLQALRNAIHDFPLYLGTLVSETDNATLIVAEIIDDTDVEATYSQILDLVEQAPIKSGEQLHVAGEGAIAGYLGSYIDQDAQRLNPLAGVIITLIIIFAFRRLSPGLIGNVIIAASVLMTLGIMAANGTPFFVITNAMPVILIGISVADAIHVYSHYFELQARSPEANRKGLVVETMVEMWRPVTLTTLTTAAGFLGLYFASTMPPFIYFGLFTALGVCIAWFFSMVFLPATLALLQPSASRSFIRAHQENKPDLFSQLMQFLGRISVRFAPLTITLFVVLMAFGAYSASQLQVDENRIGTFHPSEAIVAADQAINNHLDGSNNLNIVIETPTAEDLFDPENLSRIEALQRFAETLPHVTGSTSIVDYLKQMNRALNEGASDAYTLPDSKDLTAQYFLLYSASGNPTDFQEEIDYDYRLANVRVTLNDGHFQETKPVVEALQHYISEEFNTDSISANLSGRVNLNYHWIKDLGASHVAGLGLALFLVWLVASLLFRSPVAGLYAMLPVVSSILLVYSAMVYLDIDLGIGTSMFASVAIGLGVDFAIHTIDRLRALYRLHEGHLDAALDALFPSTGRALFFNFLAIACGFGVLISSQVVPLNNFGTIVALSVTTSFIASMTLLPALIKVFRPQFIRVEFAPQSNQARWATTASVLVAVIFLGVLTWSSPGHADELPKGDWIVAQINQQDDGEYVTQRLSMTLVDSRGKTRERETLGYRKYFGDEKRTILYYSEPANVKGTAFLTYDYPNAELDDDQWLYLPALRKVRRISASDRGDYFLGTDFTYEDIKKERKIEAGDYYFTTLQQKDHSGQPAYLVEAKPRSEAIADELGYGRYQFWVDSRNWVVFAGEYWDPKGNPLKTLAAEDIRLVDGIWTRHKLTIKNLKTGHSTVFQVREVDYQTPVLDQVFTKRAMKKGF</sequence>
<dbReference type="InterPro" id="IPR001036">
    <property type="entry name" value="Acrflvin-R"/>
</dbReference>
<keyword evidence="5 7" id="KW-1133">Transmembrane helix</keyword>
<protein>
    <submittedName>
        <fullName evidence="9">Patched family protein</fullName>
    </submittedName>
</protein>
<evidence type="ECO:0000313" key="9">
    <source>
        <dbReference type="EMBL" id="ARU58922.1"/>
    </source>
</evidence>
<accession>A0A1Y0IEI1</accession>